<comment type="catalytic activity">
    <reaction evidence="9">
        <text>Zn(2+)(in) + ATP + H2O = Zn(2+)(out) + ADP + phosphate + H(+)</text>
        <dbReference type="Rhea" id="RHEA:20621"/>
        <dbReference type="ChEBI" id="CHEBI:15377"/>
        <dbReference type="ChEBI" id="CHEBI:15378"/>
        <dbReference type="ChEBI" id="CHEBI:29105"/>
        <dbReference type="ChEBI" id="CHEBI:30616"/>
        <dbReference type="ChEBI" id="CHEBI:43474"/>
        <dbReference type="ChEBI" id="CHEBI:456216"/>
        <dbReference type="EC" id="7.2.2.12"/>
    </reaction>
</comment>
<dbReference type="EC" id="7.2.2.12" evidence="8"/>
<dbReference type="AlphaFoldDB" id="A0A7J4XRX8"/>
<feature type="domain" description="P-type ATPase A" evidence="11">
    <location>
        <begin position="144"/>
        <end position="243"/>
    </location>
</feature>
<dbReference type="InterPro" id="IPR059000">
    <property type="entry name" value="ATPase_P-type_domA"/>
</dbReference>
<gene>
    <name evidence="12" type="primary">cadA</name>
    <name evidence="12" type="ORF">F3B90_22960</name>
</gene>
<comment type="similarity">
    <text evidence="2 10">Belongs to the cation transport ATPase (P-type) (TC 3.A.3) family. Type IB subfamily.</text>
</comment>
<keyword evidence="10" id="KW-0547">Nucleotide-binding</keyword>
<dbReference type="PANTHER" id="PTHR48085">
    <property type="entry name" value="CADMIUM/ZINC-TRANSPORTING ATPASE HMA2-RELATED"/>
    <property type="match status" value="1"/>
</dbReference>
<evidence type="ECO:0000259" key="11">
    <source>
        <dbReference type="Pfam" id="PF00122"/>
    </source>
</evidence>
<keyword evidence="4 10" id="KW-0479">Metal-binding</keyword>
<dbReference type="SUPFAM" id="SSF81665">
    <property type="entry name" value="Calcium ATPase, transmembrane domain M"/>
    <property type="match status" value="1"/>
</dbReference>
<keyword evidence="5" id="KW-1278">Translocase</keyword>
<evidence type="ECO:0000256" key="6">
    <source>
        <dbReference type="ARBA" id="ARBA00022989"/>
    </source>
</evidence>
<evidence type="ECO:0000256" key="3">
    <source>
        <dbReference type="ARBA" id="ARBA00022692"/>
    </source>
</evidence>
<dbReference type="GO" id="GO:0005524">
    <property type="term" value="F:ATP binding"/>
    <property type="evidence" value="ECO:0007669"/>
    <property type="project" value="UniProtKB-UniRule"/>
</dbReference>
<comment type="subcellular location">
    <subcellularLocation>
        <location evidence="10">Cell membrane</location>
    </subcellularLocation>
    <subcellularLocation>
        <location evidence="1">Membrane</location>
    </subcellularLocation>
</comment>
<feature type="transmembrane region" description="Helical" evidence="10">
    <location>
        <begin position="626"/>
        <end position="645"/>
    </location>
</feature>
<dbReference type="EMBL" id="VWFP01000032">
    <property type="protein sequence ID" value="KAA4621044.1"/>
    <property type="molecule type" value="Genomic_DNA"/>
</dbReference>
<feature type="transmembrane region" description="Helical" evidence="10">
    <location>
        <begin position="600"/>
        <end position="620"/>
    </location>
</feature>
<feature type="transmembrane region" description="Helical" evidence="10">
    <location>
        <begin position="33"/>
        <end position="53"/>
    </location>
</feature>
<evidence type="ECO:0000256" key="9">
    <source>
        <dbReference type="ARBA" id="ARBA00047308"/>
    </source>
</evidence>
<keyword evidence="10" id="KW-1003">Cell membrane</keyword>
<dbReference type="Gene3D" id="3.40.50.1000">
    <property type="entry name" value="HAD superfamily/HAD-like"/>
    <property type="match status" value="1"/>
</dbReference>
<dbReference type="NCBIfam" id="TIGR01512">
    <property type="entry name" value="ATPase-IB2_Cd"/>
    <property type="match status" value="1"/>
</dbReference>
<dbReference type="InterPro" id="IPR023299">
    <property type="entry name" value="ATPase_P-typ_cyto_dom_N"/>
</dbReference>
<keyword evidence="6 10" id="KW-1133">Transmembrane helix</keyword>
<dbReference type="Gene3D" id="3.40.1110.10">
    <property type="entry name" value="Calcium-transporting ATPase, cytoplasmic domain N"/>
    <property type="match status" value="1"/>
</dbReference>
<dbReference type="Gene3D" id="2.70.150.10">
    <property type="entry name" value="Calcium-transporting ATPase, cytoplasmic transduction domain A"/>
    <property type="match status" value="1"/>
</dbReference>
<dbReference type="SFLD" id="SFLDS00003">
    <property type="entry name" value="Haloacid_Dehalogenase"/>
    <property type="match status" value="1"/>
</dbReference>
<name>A0A7J4XRX8_BACOV</name>
<evidence type="ECO:0000256" key="2">
    <source>
        <dbReference type="ARBA" id="ARBA00006024"/>
    </source>
</evidence>
<evidence type="ECO:0000256" key="7">
    <source>
        <dbReference type="ARBA" id="ARBA00023136"/>
    </source>
</evidence>
<proteinExistence type="inferred from homology"/>
<keyword evidence="3 10" id="KW-0812">Transmembrane</keyword>
<dbReference type="SUPFAM" id="SSF81653">
    <property type="entry name" value="Calcium ATPase, transduction domain A"/>
    <property type="match status" value="1"/>
</dbReference>
<dbReference type="Pfam" id="PF00122">
    <property type="entry name" value="E1-E2_ATPase"/>
    <property type="match status" value="1"/>
</dbReference>
<dbReference type="InterPro" id="IPR023298">
    <property type="entry name" value="ATPase_P-typ_TM_dom_sf"/>
</dbReference>
<evidence type="ECO:0000256" key="5">
    <source>
        <dbReference type="ARBA" id="ARBA00022967"/>
    </source>
</evidence>
<keyword evidence="7 10" id="KW-0472">Membrane</keyword>
<keyword evidence="12" id="KW-0378">Hydrolase</keyword>
<feature type="transmembrane region" description="Helical" evidence="10">
    <location>
        <begin position="262"/>
        <end position="284"/>
    </location>
</feature>
<dbReference type="PANTHER" id="PTHR48085:SF5">
    <property type="entry name" value="CADMIUM_ZINC-TRANSPORTING ATPASE HMA4-RELATED"/>
    <property type="match status" value="1"/>
</dbReference>
<feature type="transmembrane region" description="Helical" evidence="10">
    <location>
        <begin position="296"/>
        <end position="320"/>
    </location>
</feature>
<comment type="caution">
    <text evidence="12">The sequence shown here is derived from an EMBL/GenBank/DDBJ whole genome shotgun (WGS) entry which is preliminary data.</text>
</comment>
<dbReference type="GO" id="GO:0046872">
    <property type="term" value="F:metal ion binding"/>
    <property type="evidence" value="ECO:0007669"/>
    <property type="project" value="UniProtKB-KW"/>
</dbReference>
<evidence type="ECO:0000256" key="1">
    <source>
        <dbReference type="ARBA" id="ARBA00004370"/>
    </source>
</evidence>
<dbReference type="InterPro" id="IPR051014">
    <property type="entry name" value="Cation_Transport_ATPase_IB"/>
</dbReference>
<dbReference type="SUPFAM" id="SSF56784">
    <property type="entry name" value="HAD-like"/>
    <property type="match status" value="1"/>
</dbReference>
<reference evidence="12 13" key="1">
    <citation type="journal article" date="2019" name="Nat. Med.">
        <title>A library of human gut bacterial isolates paired with longitudinal multiomics data enables mechanistic microbiome research.</title>
        <authorList>
            <person name="Poyet M."/>
            <person name="Groussin M."/>
            <person name="Gibbons S.M."/>
            <person name="Avila-Pacheco J."/>
            <person name="Jiang X."/>
            <person name="Kearney S.M."/>
            <person name="Perrotta A.R."/>
            <person name="Berdy B."/>
            <person name="Zhao S."/>
            <person name="Lieberman T.D."/>
            <person name="Swanson P.K."/>
            <person name="Smith M."/>
            <person name="Roesemann S."/>
            <person name="Alexander J.E."/>
            <person name="Rich S.A."/>
            <person name="Livny J."/>
            <person name="Vlamakis H."/>
            <person name="Clish C."/>
            <person name="Bullock K."/>
            <person name="Deik A."/>
            <person name="Scott J."/>
            <person name="Pierce K.A."/>
            <person name="Xavier R.J."/>
            <person name="Alm E.J."/>
        </authorList>
    </citation>
    <scope>NUCLEOTIDE SEQUENCE [LARGE SCALE GENOMIC DNA]</scope>
    <source>
        <strain evidence="12 13">BIOML-A15</strain>
    </source>
</reference>
<dbReference type="InterPro" id="IPR008250">
    <property type="entry name" value="ATPase_P-typ_transduc_dom_A_sf"/>
</dbReference>
<organism evidence="12 13">
    <name type="scientific">Bacteroides ovatus</name>
    <dbReference type="NCBI Taxonomy" id="28116"/>
    <lineage>
        <taxon>Bacteria</taxon>
        <taxon>Pseudomonadati</taxon>
        <taxon>Bacteroidota</taxon>
        <taxon>Bacteroidia</taxon>
        <taxon>Bacteroidales</taxon>
        <taxon>Bacteroidaceae</taxon>
        <taxon>Bacteroides</taxon>
    </lineage>
</organism>
<feature type="transmembrane region" description="Helical" evidence="10">
    <location>
        <begin position="60"/>
        <end position="77"/>
    </location>
</feature>
<evidence type="ECO:0000313" key="13">
    <source>
        <dbReference type="Proteomes" id="UP000424805"/>
    </source>
</evidence>
<dbReference type="NCBIfam" id="TIGR01494">
    <property type="entry name" value="ATPase_P-type"/>
    <property type="match status" value="1"/>
</dbReference>
<dbReference type="InterPro" id="IPR018303">
    <property type="entry name" value="ATPase_P-typ_P_site"/>
</dbReference>
<dbReference type="SFLD" id="SFLDF00027">
    <property type="entry name" value="p-type_atpase"/>
    <property type="match status" value="1"/>
</dbReference>
<accession>A0A7J4XRX8</accession>
<evidence type="ECO:0000256" key="10">
    <source>
        <dbReference type="RuleBase" id="RU362081"/>
    </source>
</evidence>
<protein>
    <recommendedName>
        <fullName evidence="8">P-type Zn(2+) transporter</fullName>
        <ecNumber evidence="8">7.2.2.12</ecNumber>
    </recommendedName>
</protein>
<evidence type="ECO:0000313" key="12">
    <source>
        <dbReference type="EMBL" id="KAA4621044.1"/>
    </source>
</evidence>
<dbReference type="InterPro" id="IPR001757">
    <property type="entry name" value="P_typ_ATPase"/>
</dbReference>
<dbReference type="SFLD" id="SFLDG00002">
    <property type="entry name" value="C1.7:_P-type_atpase_like"/>
    <property type="match status" value="1"/>
</dbReference>
<dbReference type="GO" id="GO:0015086">
    <property type="term" value="F:cadmium ion transmembrane transporter activity"/>
    <property type="evidence" value="ECO:0007669"/>
    <property type="project" value="TreeGrafter"/>
</dbReference>
<dbReference type="Proteomes" id="UP000424805">
    <property type="component" value="Unassembled WGS sequence"/>
</dbReference>
<sequence length="652" mass="70846">MMNVMGHCSCGAHSCAAEKKVDAKVSVFHEYGKVIFSLLLLTSGIIMNALDLAFFREGSVALIWYIVAYLPVGIPVMKEAWESIREKDYFSEFTLMIIATLGAFYIGEYPEGVAVMLFYTVGELFQDKAVDKAKRNIGALLDVRPEKALVLREGNLVIESPKKIKVGEIIEIKAGERVPLDGTMQNEVAAFNTAALTGESVPRNIRKGEEVLAGMIVTDKVIRLEVTRPFDKSALARILELVQNASERKAPAELFIRKFARIYTPIVIAFAVLIVLCPFVYSLINPPFVFAFNDWLYRALVFLVISCPCALVVSIPLGYFGGIGAASRLGILFKGGNYLDAITKINTVIFDKTGTLTKGIFEVQACKSAGEVSEEELVKLVASIESDSTHPIAKAVVNYAKEQNIERVAVTGTKEFAGYGLEATIDGTTVLVGNCRLLSKFDISYPKELLEITDTIVVCAVGNRYAGYLLLADALKEDAKVAIDRLKALNIENIQILSGDKQSIVTNFAEKLGISKAYGDLLPEGKVKHLEELRQDEANRIAFVGDGMNDAPVLALSHVGIAMGGLGSDAAIETADVVIQTDQPSKVAEAIKVGKLTRRIIWQNVLLAFGVKLLVLILGAGGIATLWEAVFADVGVALLAIMNAVRIQKMIK</sequence>
<dbReference type="InterPro" id="IPR027256">
    <property type="entry name" value="P-typ_ATPase_IB"/>
</dbReference>
<dbReference type="GO" id="GO:0005886">
    <property type="term" value="C:plasma membrane"/>
    <property type="evidence" value="ECO:0007669"/>
    <property type="project" value="UniProtKB-SubCell"/>
</dbReference>
<dbReference type="PRINTS" id="PR00119">
    <property type="entry name" value="CATATPASE"/>
</dbReference>
<dbReference type="NCBIfam" id="TIGR01525">
    <property type="entry name" value="ATPase-IB_hvy"/>
    <property type="match status" value="1"/>
</dbReference>
<dbReference type="Pfam" id="PF00702">
    <property type="entry name" value="Hydrolase"/>
    <property type="match status" value="1"/>
</dbReference>
<dbReference type="InterPro" id="IPR023214">
    <property type="entry name" value="HAD_sf"/>
</dbReference>
<evidence type="ECO:0000256" key="4">
    <source>
        <dbReference type="ARBA" id="ARBA00022723"/>
    </source>
</evidence>
<dbReference type="GO" id="GO:0016463">
    <property type="term" value="F:P-type zinc transporter activity"/>
    <property type="evidence" value="ECO:0007669"/>
    <property type="project" value="UniProtKB-EC"/>
</dbReference>
<keyword evidence="10" id="KW-0067">ATP-binding</keyword>
<dbReference type="InterPro" id="IPR044492">
    <property type="entry name" value="P_typ_ATPase_HD_dom"/>
</dbReference>
<evidence type="ECO:0000256" key="8">
    <source>
        <dbReference type="ARBA" id="ARBA00039097"/>
    </source>
</evidence>
<dbReference type="PROSITE" id="PS00154">
    <property type="entry name" value="ATPASE_E1_E2"/>
    <property type="match status" value="1"/>
</dbReference>
<dbReference type="GO" id="GO:0016887">
    <property type="term" value="F:ATP hydrolysis activity"/>
    <property type="evidence" value="ECO:0007669"/>
    <property type="project" value="InterPro"/>
</dbReference>
<dbReference type="InterPro" id="IPR036412">
    <property type="entry name" value="HAD-like_sf"/>
</dbReference>